<evidence type="ECO:0000313" key="2">
    <source>
        <dbReference type="EMBL" id="SIO04783.1"/>
    </source>
</evidence>
<proteinExistence type="predicted"/>
<dbReference type="Pfam" id="PF24698">
    <property type="entry name" value="DUF7662"/>
    <property type="match status" value="1"/>
</dbReference>
<name>A0A1N6GB82_9RHOB</name>
<accession>A0A1N6GB82</accession>
<organism evidence="2 3">
    <name type="scientific">Vannielia litorea</name>
    <dbReference type="NCBI Taxonomy" id="1217970"/>
    <lineage>
        <taxon>Bacteria</taxon>
        <taxon>Pseudomonadati</taxon>
        <taxon>Pseudomonadota</taxon>
        <taxon>Alphaproteobacteria</taxon>
        <taxon>Rhodobacterales</taxon>
        <taxon>Paracoccaceae</taxon>
        <taxon>Vannielia</taxon>
    </lineage>
</organism>
<sequence>MSKYDPLTRVLERAARASVPMSFAEVERILGFELPRSARTYRPWWSNDAGSHTQARSWLSAGYRASEVSLEGEEVVFLRDASGAGKARPSATTPGMHPVFGCMAGTVTIPEGTDLTEPAMPEWAEMIETAKLYNE</sequence>
<dbReference type="OrthoDB" id="3480230at2"/>
<dbReference type="RefSeq" id="WP_074256378.1">
    <property type="nucleotide sequence ID" value="NZ_FSRL01000001.1"/>
</dbReference>
<feature type="domain" description="DUF7662" evidence="1">
    <location>
        <begin position="4"/>
        <end position="80"/>
    </location>
</feature>
<protein>
    <recommendedName>
        <fullName evidence="1">DUF7662 domain-containing protein</fullName>
    </recommendedName>
</protein>
<evidence type="ECO:0000259" key="1">
    <source>
        <dbReference type="Pfam" id="PF24698"/>
    </source>
</evidence>
<dbReference type="Proteomes" id="UP000184932">
    <property type="component" value="Unassembled WGS sequence"/>
</dbReference>
<dbReference type="AlphaFoldDB" id="A0A1N6GB82"/>
<evidence type="ECO:0000313" key="3">
    <source>
        <dbReference type="Proteomes" id="UP000184932"/>
    </source>
</evidence>
<dbReference type="STRING" id="1217970.SAMN05444002_2349"/>
<gene>
    <name evidence="2" type="ORF">SAMN05444002_2349</name>
</gene>
<keyword evidence="3" id="KW-1185">Reference proteome</keyword>
<reference evidence="3" key="1">
    <citation type="submission" date="2016-11" db="EMBL/GenBank/DDBJ databases">
        <authorList>
            <person name="Varghese N."/>
            <person name="Submissions S."/>
        </authorList>
    </citation>
    <scope>NUCLEOTIDE SEQUENCE [LARGE SCALE GENOMIC DNA]</scope>
    <source>
        <strain evidence="3">DSM 29440</strain>
    </source>
</reference>
<dbReference type="InterPro" id="IPR056079">
    <property type="entry name" value="DUF7662"/>
</dbReference>
<dbReference type="EMBL" id="FSRL01000001">
    <property type="protein sequence ID" value="SIO04783.1"/>
    <property type="molecule type" value="Genomic_DNA"/>
</dbReference>